<feature type="transmembrane region" description="Helical" evidence="8">
    <location>
        <begin position="38"/>
        <end position="59"/>
    </location>
</feature>
<dbReference type="Pfam" id="PF00953">
    <property type="entry name" value="Glycos_transf_4"/>
    <property type="match status" value="1"/>
</dbReference>
<feature type="transmembrane region" description="Helical" evidence="8">
    <location>
        <begin position="6"/>
        <end position="26"/>
    </location>
</feature>
<evidence type="ECO:0000313" key="9">
    <source>
        <dbReference type="EMBL" id="OGZ34709.1"/>
    </source>
</evidence>
<feature type="binding site" evidence="7">
    <location>
        <position position="149"/>
    </location>
    <ligand>
        <name>Mg(2+)</name>
        <dbReference type="ChEBI" id="CHEBI:18420"/>
    </ligand>
</feature>
<gene>
    <name evidence="9" type="ORF">A2Y98_02850</name>
</gene>
<organism evidence="9 10">
    <name type="scientific">Candidatus Portnoybacteria bacterium RBG_19FT_COMBO_36_7</name>
    <dbReference type="NCBI Taxonomy" id="1801992"/>
    <lineage>
        <taxon>Bacteria</taxon>
        <taxon>Candidatus Portnoyibacteriota</taxon>
    </lineage>
</organism>
<dbReference type="AlphaFoldDB" id="A0A1G2F9G8"/>
<keyword evidence="5 8" id="KW-1133">Transmembrane helix</keyword>
<feature type="transmembrane region" description="Helical" evidence="8">
    <location>
        <begin position="99"/>
        <end position="119"/>
    </location>
</feature>
<evidence type="ECO:0000256" key="7">
    <source>
        <dbReference type="PIRSR" id="PIRSR600715-1"/>
    </source>
</evidence>
<feature type="transmembrane region" description="Helical" evidence="8">
    <location>
        <begin position="131"/>
        <end position="151"/>
    </location>
</feature>
<feature type="transmembrane region" description="Helical" evidence="8">
    <location>
        <begin position="236"/>
        <end position="254"/>
    </location>
</feature>
<accession>A0A1G2F9G8</accession>
<keyword evidence="3" id="KW-0808">Transferase</keyword>
<dbReference type="CDD" id="cd06853">
    <property type="entry name" value="GT_WecA_like"/>
    <property type="match status" value="1"/>
</dbReference>
<keyword evidence="7" id="KW-0479">Metal-binding</keyword>
<dbReference type="PANTHER" id="PTHR22926:SF3">
    <property type="entry name" value="UNDECAPRENYL-PHOSPHATE ALPHA-N-ACETYLGLUCOSAMINYL 1-PHOSPHATE TRANSFERASE"/>
    <property type="match status" value="1"/>
</dbReference>
<dbReference type="GO" id="GO:0009103">
    <property type="term" value="P:lipopolysaccharide biosynthetic process"/>
    <property type="evidence" value="ECO:0007669"/>
    <property type="project" value="TreeGrafter"/>
</dbReference>
<name>A0A1G2F9G8_9BACT</name>
<dbReference type="GO" id="GO:0046872">
    <property type="term" value="F:metal ion binding"/>
    <property type="evidence" value="ECO:0007669"/>
    <property type="project" value="UniProtKB-KW"/>
</dbReference>
<keyword evidence="2" id="KW-1003">Cell membrane</keyword>
<dbReference type="InterPro" id="IPR000715">
    <property type="entry name" value="Glycosyl_transferase_4"/>
</dbReference>
<evidence type="ECO:0000313" key="10">
    <source>
        <dbReference type="Proteomes" id="UP000179099"/>
    </source>
</evidence>
<comment type="caution">
    <text evidence="9">The sequence shown here is derived from an EMBL/GenBank/DDBJ whole genome shotgun (WGS) entry which is preliminary data.</text>
</comment>
<dbReference type="EMBL" id="MHMW01000002">
    <property type="protein sequence ID" value="OGZ34709.1"/>
    <property type="molecule type" value="Genomic_DNA"/>
</dbReference>
<evidence type="ECO:0000256" key="1">
    <source>
        <dbReference type="ARBA" id="ARBA00004651"/>
    </source>
</evidence>
<dbReference type="InterPro" id="IPR020904">
    <property type="entry name" value="Sc_DH/Rdtase_CS"/>
</dbReference>
<evidence type="ECO:0000256" key="8">
    <source>
        <dbReference type="SAM" id="Phobius"/>
    </source>
</evidence>
<proteinExistence type="predicted"/>
<evidence type="ECO:0000256" key="2">
    <source>
        <dbReference type="ARBA" id="ARBA00022475"/>
    </source>
</evidence>
<feature type="transmembrane region" description="Helical" evidence="8">
    <location>
        <begin position="71"/>
        <end position="87"/>
    </location>
</feature>
<evidence type="ECO:0000256" key="5">
    <source>
        <dbReference type="ARBA" id="ARBA00022989"/>
    </source>
</evidence>
<dbReference type="GO" id="GO:0016780">
    <property type="term" value="F:phosphotransferase activity, for other substituted phosphate groups"/>
    <property type="evidence" value="ECO:0007669"/>
    <property type="project" value="InterPro"/>
</dbReference>
<evidence type="ECO:0008006" key="11">
    <source>
        <dbReference type="Google" id="ProtNLM"/>
    </source>
</evidence>
<reference evidence="9 10" key="1">
    <citation type="journal article" date="2016" name="Nat. Commun.">
        <title>Thousands of microbial genomes shed light on interconnected biogeochemical processes in an aquifer system.</title>
        <authorList>
            <person name="Anantharaman K."/>
            <person name="Brown C.T."/>
            <person name="Hug L.A."/>
            <person name="Sharon I."/>
            <person name="Castelle C.J."/>
            <person name="Probst A.J."/>
            <person name="Thomas B.C."/>
            <person name="Singh A."/>
            <person name="Wilkins M.J."/>
            <person name="Karaoz U."/>
            <person name="Brodie E.L."/>
            <person name="Williams K.H."/>
            <person name="Hubbard S.S."/>
            <person name="Banfield J.F."/>
        </authorList>
    </citation>
    <scope>NUCLEOTIDE SEQUENCE [LARGE SCALE GENOMIC DNA]</scope>
</reference>
<protein>
    <recommendedName>
        <fullName evidence="11">Undecaprenyl-phosphate alpha-N-acetylglucosaminyl 1-phosphate transferase</fullName>
    </recommendedName>
</protein>
<dbReference type="GO" id="GO:0044038">
    <property type="term" value="P:cell wall macromolecule biosynthetic process"/>
    <property type="evidence" value="ECO:0007669"/>
    <property type="project" value="TreeGrafter"/>
</dbReference>
<dbReference type="PROSITE" id="PS00061">
    <property type="entry name" value="ADH_SHORT"/>
    <property type="match status" value="1"/>
</dbReference>
<evidence type="ECO:0000256" key="3">
    <source>
        <dbReference type="ARBA" id="ARBA00022679"/>
    </source>
</evidence>
<dbReference type="STRING" id="1801992.A2Y98_02850"/>
<dbReference type="Proteomes" id="UP000179099">
    <property type="component" value="Unassembled WGS sequence"/>
</dbReference>
<dbReference type="GO" id="GO:0005886">
    <property type="term" value="C:plasma membrane"/>
    <property type="evidence" value="ECO:0007669"/>
    <property type="project" value="UniProtKB-SubCell"/>
</dbReference>
<keyword evidence="7" id="KW-0460">Magnesium</keyword>
<keyword evidence="4 8" id="KW-0812">Transmembrane</keyword>
<feature type="transmembrane region" description="Helical" evidence="8">
    <location>
        <begin position="309"/>
        <end position="326"/>
    </location>
</feature>
<feature type="transmembrane region" description="Helical" evidence="8">
    <location>
        <begin position="285"/>
        <end position="303"/>
    </location>
</feature>
<comment type="subcellular location">
    <subcellularLocation>
        <location evidence="1">Cell membrane</location>
        <topology evidence="1">Multi-pass membrane protein</topology>
    </subcellularLocation>
</comment>
<sequence length="344" mass="37830">MLYLKPFIFSFLAVCALAPLIYWAAIKFFKWPKRPRDVHLGSIPRWGGVALVLAFWLAVLLDKNLVIDKPLWGLLIGSAIILIFGIWDDLKELSPRIQLIIQILLALIIIGAGVSVDYLRNPFGGEIRLDQFSFLFIIAWIVLIINVVNWLDGLDGLASGVSVIGFVTIFLLSISSIVNQPPIGILAIILVGALLGFLIFNFPRKKGSIIFLGTSGSMFLGFMLGSLSIYSGSKVATAFLVLGVAVLDAIWVIWQRLKNGVPIWKADQRHLHHRLLQLGLSQRKIVGLYLALSIAFGAIALISGTQGKLLAFLGLCAIMGLLFYGIRNHPEPDASRRYGASKDQ</sequence>
<feature type="transmembrane region" description="Helical" evidence="8">
    <location>
        <begin position="158"/>
        <end position="177"/>
    </location>
</feature>
<keyword evidence="6 8" id="KW-0472">Membrane</keyword>
<evidence type="ECO:0000256" key="4">
    <source>
        <dbReference type="ARBA" id="ARBA00022692"/>
    </source>
</evidence>
<comment type="cofactor">
    <cofactor evidence="7">
        <name>Mg(2+)</name>
        <dbReference type="ChEBI" id="CHEBI:18420"/>
    </cofactor>
</comment>
<dbReference type="GO" id="GO:0071555">
    <property type="term" value="P:cell wall organization"/>
    <property type="evidence" value="ECO:0007669"/>
    <property type="project" value="TreeGrafter"/>
</dbReference>
<dbReference type="PANTHER" id="PTHR22926">
    <property type="entry name" value="PHOSPHO-N-ACETYLMURAMOYL-PENTAPEPTIDE-TRANSFERASE"/>
    <property type="match status" value="1"/>
</dbReference>
<evidence type="ECO:0000256" key="6">
    <source>
        <dbReference type="ARBA" id="ARBA00023136"/>
    </source>
</evidence>
<feature type="transmembrane region" description="Helical" evidence="8">
    <location>
        <begin position="183"/>
        <end position="202"/>
    </location>
</feature>
<feature type="transmembrane region" description="Helical" evidence="8">
    <location>
        <begin position="209"/>
        <end position="230"/>
    </location>
</feature>